<dbReference type="GO" id="GO:0000939">
    <property type="term" value="C:inner kinetochore"/>
    <property type="evidence" value="ECO:0007669"/>
    <property type="project" value="TreeGrafter"/>
</dbReference>
<dbReference type="SMR" id="A0A7M7LM24"/>
<dbReference type="OrthoDB" id="6347512at2759"/>
<keyword evidence="4" id="KW-0158">Chromosome</keyword>
<keyword evidence="7" id="KW-1133">Transmembrane helix</keyword>
<feature type="transmembrane region" description="Helical" evidence="7">
    <location>
        <begin position="86"/>
        <end position="108"/>
    </location>
</feature>
<evidence type="ECO:0000256" key="6">
    <source>
        <dbReference type="ARBA" id="ARBA00023328"/>
    </source>
</evidence>
<comment type="subcellular location">
    <subcellularLocation>
        <location evidence="2">Chromosome</location>
        <location evidence="2">Centromere</location>
    </subcellularLocation>
    <subcellularLocation>
        <location evidence="1">Nucleus</location>
    </subcellularLocation>
</comment>
<evidence type="ECO:0000256" key="3">
    <source>
        <dbReference type="ARBA" id="ARBA00005470"/>
    </source>
</evidence>
<evidence type="ECO:0000256" key="1">
    <source>
        <dbReference type="ARBA" id="ARBA00004123"/>
    </source>
</evidence>
<dbReference type="EnsemblMetazoa" id="XM_001604038">
    <property type="protein sequence ID" value="XP_001604088"/>
    <property type="gene ID" value="LOC100120447"/>
</dbReference>
<dbReference type="AlphaFoldDB" id="A0A7M7LM24"/>
<dbReference type="Proteomes" id="UP000002358">
    <property type="component" value="Chromosome 4"/>
</dbReference>
<dbReference type="Pfam" id="PF07778">
    <property type="entry name" value="CENP-I"/>
    <property type="match status" value="1"/>
</dbReference>
<evidence type="ECO:0000256" key="2">
    <source>
        <dbReference type="ARBA" id="ARBA00004584"/>
    </source>
</evidence>
<evidence type="ECO:0000256" key="7">
    <source>
        <dbReference type="SAM" id="Phobius"/>
    </source>
</evidence>
<keyword evidence="9" id="KW-1185">Reference proteome</keyword>
<gene>
    <name evidence="8" type="primary">100120447</name>
</gene>
<evidence type="ECO:0000256" key="4">
    <source>
        <dbReference type="ARBA" id="ARBA00022454"/>
    </source>
</evidence>
<evidence type="ECO:0000313" key="9">
    <source>
        <dbReference type="Proteomes" id="UP000002358"/>
    </source>
</evidence>
<sequence>MGENRRASECKQFLRRLREKGKAYPEFRVSLNTLEEEARKNGLDKETMKLALENLMNTELSAGNSIALIKCMIPRDRINDKDAKRLIAWFLSIPVSVTTLTMIIQWIIGCWEYQLINRKSIYIFYDSFFYTMLKQDKIESRLAHLIYLMTKPEDVTRRQVTRLLNLSIYSRKMSKHITALLSLFKSYKPEFVPENIAAINIQSTWRPIPESLRRGFEDARDRIILREAQKSNDLYCDWNIFNIPKSKKNQEPLVPSVKYFNIGSNIFSNKTEKSIFDVSNAAQLGQYHSIIKLPCNATSLLTNVIGYHLLTYADLEYQQRFMHNLYYTLWRSFIFENGRYSSDEMNQILDLTMEFSKYMQHGISIVNYFINEYLSCYMDEYEIKLLSLMQWSSLSVTELQDYVLKHMKIMFYSSSVSTKCKIIRTCKKLLLNLVVVNDTAFKDKSFPFLGQNFTDKLTEYIQVIENFCRELVTSALNIHNYNSLVVSEALSFYEQIDVLEVYRETSFVTLAPPAVIYGCFVTKSCALLSRVCALLLQYRKYFKEHKDRISVRSIKWLIVYAEDLVNALWYDNCFSNRNASNRYFLKSLTESAVKGSPICDIDSLLNIYQHYAVLPYMYTLSTSGLEIKTKKDASSVAAHYYSHVNQFIAALLGIKDFVPKV</sequence>
<dbReference type="GO" id="GO:0034080">
    <property type="term" value="P:CENP-A containing chromatin assembly"/>
    <property type="evidence" value="ECO:0007669"/>
    <property type="project" value="TreeGrafter"/>
</dbReference>
<proteinExistence type="inferred from homology"/>
<name>A0A7M7LM24_NASVI</name>
<protein>
    <recommendedName>
        <fullName evidence="10">Centromere protein I</fullName>
    </recommendedName>
</protein>
<dbReference type="GO" id="GO:0005634">
    <property type="term" value="C:nucleus"/>
    <property type="evidence" value="ECO:0007669"/>
    <property type="project" value="UniProtKB-SubCell"/>
</dbReference>
<dbReference type="PANTHER" id="PTHR48208:SF2">
    <property type="entry name" value="CENTROMERE PROTEIN I"/>
    <property type="match status" value="1"/>
</dbReference>
<dbReference type="GO" id="GO:0000070">
    <property type="term" value="P:mitotic sister chromatid segregation"/>
    <property type="evidence" value="ECO:0007669"/>
    <property type="project" value="TreeGrafter"/>
</dbReference>
<evidence type="ECO:0000313" key="8">
    <source>
        <dbReference type="EnsemblMetazoa" id="XP_001604088"/>
    </source>
</evidence>
<dbReference type="InterPro" id="IPR012485">
    <property type="entry name" value="CENP-I"/>
</dbReference>
<evidence type="ECO:0000256" key="5">
    <source>
        <dbReference type="ARBA" id="ARBA00023242"/>
    </source>
</evidence>
<accession>A0A7M7LM24</accession>
<keyword evidence="7" id="KW-0472">Membrane</keyword>
<reference evidence="8" key="1">
    <citation type="submission" date="2021-01" db="UniProtKB">
        <authorList>
            <consortium name="EnsemblMetazoa"/>
        </authorList>
    </citation>
    <scope>IDENTIFICATION</scope>
</reference>
<keyword evidence="7" id="KW-0812">Transmembrane</keyword>
<dbReference type="KEGG" id="nvi:100120447"/>
<dbReference type="InParanoid" id="A0A7M7LM24"/>
<dbReference type="OMA" id="LLQWMTS"/>
<dbReference type="PANTHER" id="PTHR48208">
    <property type="entry name" value="CENTROMERE PROTEIN I"/>
    <property type="match status" value="1"/>
</dbReference>
<comment type="similarity">
    <text evidence="3">Belongs to the CENP-I/CTF3 family.</text>
</comment>
<evidence type="ECO:0008006" key="10">
    <source>
        <dbReference type="Google" id="ProtNLM"/>
    </source>
</evidence>
<keyword evidence="5" id="KW-0539">Nucleus</keyword>
<organism evidence="8 9">
    <name type="scientific">Nasonia vitripennis</name>
    <name type="common">Parasitic wasp</name>
    <dbReference type="NCBI Taxonomy" id="7425"/>
    <lineage>
        <taxon>Eukaryota</taxon>
        <taxon>Metazoa</taxon>
        <taxon>Ecdysozoa</taxon>
        <taxon>Arthropoda</taxon>
        <taxon>Hexapoda</taxon>
        <taxon>Insecta</taxon>
        <taxon>Pterygota</taxon>
        <taxon>Neoptera</taxon>
        <taxon>Endopterygota</taxon>
        <taxon>Hymenoptera</taxon>
        <taxon>Apocrita</taxon>
        <taxon>Proctotrupomorpha</taxon>
        <taxon>Chalcidoidea</taxon>
        <taxon>Pteromalidae</taxon>
        <taxon>Pteromalinae</taxon>
        <taxon>Nasonia</taxon>
    </lineage>
</organism>
<keyword evidence="6" id="KW-0137">Centromere</keyword>